<proteinExistence type="predicted"/>
<gene>
    <name evidence="2" type="ORF">LMG31506_01710</name>
</gene>
<organism evidence="2 3">
    <name type="scientific">Cupriavidus yeoncheonensis</name>
    <dbReference type="NCBI Taxonomy" id="1462994"/>
    <lineage>
        <taxon>Bacteria</taxon>
        <taxon>Pseudomonadati</taxon>
        <taxon>Pseudomonadota</taxon>
        <taxon>Betaproteobacteria</taxon>
        <taxon>Burkholderiales</taxon>
        <taxon>Burkholderiaceae</taxon>
        <taxon>Cupriavidus</taxon>
    </lineage>
</organism>
<comment type="caution">
    <text evidence="2">The sequence shown here is derived from an EMBL/GenBank/DDBJ whole genome shotgun (WGS) entry which is preliminary data.</text>
</comment>
<reference evidence="2" key="1">
    <citation type="submission" date="2021-03" db="EMBL/GenBank/DDBJ databases">
        <authorList>
            <person name="Peeters C."/>
        </authorList>
    </citation>
    <scope>NUCLEOTIDE SEQUENCE</scope>
    <source>
        <strain evidence="2">LMG 31506</strain>
    </source>
</reference>
<dbReference type="Pfam" id="PF00583">
    <property type="entry name" value="Acetyltransf_1"/>
    <property type="match status" value="1"/>
</dbReference>
<protein>
    <recommendedName>
        <fullName evidence="1">N-acetyltransferase domain-containing protein</fullName>
    </recommendedName>
</protein>
<dbReference type="PROSITE" id="PS51186">
    <property type="entry name" value="GNAT"/>
    <property type="match status" value="1"/>
</dbReference>
<keyword evidence="3" id="KW-1185">Reference proteome</keyword>
<dbReference type="InterPro" id="IPR000182">
    <property type="entry name" value="GNAT_dom"/>
</dbReference>
<dbReference type="GO" id="GO:0016747">
    <property type="term" value="F:acyltransferase activity, transferring groups other than amino-acyl groups"/>
    <property type="evidence" value="ECO:0007669"/>
    <property type="project" value="InterPro"/>
</dbReference>
<feature type="domain" description="N-acetyltransferase" evidence="1">
    <location>
        <begin position="29"/>
        <end position="186"/>
    </location>
</feature>
<evidence type="ECO:0000313" key="3">
    <source>
        <dbReference type="Proteomes" id="UP000672934"/>
    </source>
</evidence>
<dbReference type="RefSeq" id="WP_211946690.1">
    <property type="nucleotide sequence ID" value="NZ_CAJPUY010000005.1"/>
</dbReference>
<dbReference type="Proteomes" id="UP000672934">
    <property type="component" value="Unassembled WGS sequence"/>
</dbReference>
<dbReference type="SUPFAM" id="SSF55729">
    <property type="entry name" value="Acyl-CoA N-acyltransferases (Nat)"/>
    <property type="match status" value="1"/>
</dbReference>
<evidence type="ECO:0000313" key="2">
    <source>
        <dbReference type="EMBL" id="CAG2136732.1"/>
    </source>
</evidence>
<evidence type="ECO:0000259" key="1">
    <source>
        <dbReference type="PROSITE" id="PS51186"/>
    </source>
</evidence>
<dbReference type="CDD" id="cd04301">
    <property type="entry name" value="NAT_SF"/>
    <property type="match status" value="1"/>
</dbReference>
<name>A0A916ND33_9BURK</name>
<accession>A0A916ND33</accession>
<dbReference type="AlphaFoldDB" id="A0A916ND33"/>
<dbReference type="EMBL" id="CAJPUY010000005">
    <property type="protein sequence ID" value="CAG2136732.1"/>
    <property type="molecule type" value="Genomic_DNA"/>
</dbReference>
<sequence>MYGTWLGLAAQASQRVGNESWTLRRGEQVTLRAAQAEDGAAMRGMVEGLSRESRYFRFLTGGRVADGIVEGLVRAGADGVALVVTAPGADGGTEAVIANGQFVVTGHGTAEFAVLVADAWQGQGLGRRLIARLLQLAQAAGVRCMRGDVLSENRRMLAILRGLGFSCRRNPEDSYLHEATLALGAAAANIATRMPADWAAAG</sequence>
<dbReference type="Gene3D" id="3.40.630.30">
    <property type="match status" value="1"/>
</dbReference>
<dbReference type="InterPro" id="IPR016181">
    <property type="entry name" value="Acyl_CoA_acyltransferase"/>
</dbReference>